<organism evidence="1 2">
    <name type="scientific">Trifolium pratense</name>
    <name type="common">Red clover</name>
    <dbReference type="NCBI Taxonomy" id="57577"/>
    <lineage>
        <taxon>Eukaryota</taxon>
        <taxon>Viridiplantae</taxon>
        <taxon>Streptophyta</taxon>
        <taxon>Embryophyta</taxon>
        <taxon>Tracheophyta</taxon>
        <taxon>Spermatophyta</taxon>
        <taxon>Magnoliopsida</taxon>
        <taxon>eudicotyledons</taxon>
        <taxon>Gunneridae</taxon>
        <taxon>Pentapetalae</taxon>
        <taxon>rosids</taxon>
        <taxon>fabids</taxon>
        <taxon>Fabales</taxon>
        <taxon>Fabaceae</taxon>
        <taxon>Papilionoideae</taxon>
        <taxon>50 kb inversion clade</taxon>
        <taxon>NPAAA clade</taxon>
        <taxon>Hologalegina</taxon>
        <taxon>IRL clade</taxon>
        <taxon>Trifolieae</taxon>
        <taxon>Trifolium</taxon>
    </lineage>
</organism>
<proteinExistence type="predicted"/>
<protein>
    <submittedName>
        <fullName evidence="1">Uncharacterized protein</fullName>
    </submittedName>
</protein>
<gene>
    <name evidence="1" type="ORF">L195_g061077</name>
</gene>
<dbReference type="ExpressionAtlas" id="A0A2K3K7N4">
    <property type="expression patterns" value="baseline"/>
</dbReference>
<evidence type="ECO:0000313" key="1">
    <source>
        <dbReference type="EMBL" id="PNX62282.1"/>
    </source>
</evidence>
<sequence>MGGCYSDMKAKEAVGGVNQKATNNNNDAVDFFYTSQGFQPLFTQLE</sequence>
<comment type="caution">
    <text evidence="1">The sequence shown here is derived from an EMBL/GenBank/DDBJ whole genome shotgun (WGS) entry which is preliminary data.</text>
</comment>
<reference evidence="1 2" key="2">
    <citation type="journal article" date="2017" name="Front. Plant Sci.">
        <title>Gene Classification and Mining of Molecular Markers Useful in Red Clover (Trifolium pratense) Breeding.</title>
        <authorList>
            <person name="Istvanek J."/>
            <person name="Dluhosova J."/>
            <person name="Dluhos P."/>
            <person name="Patkova L."/>
            <person name="Nedelnik J."/>
            <person name="Repkova J."/>
        </authorList>
    </citation>
    <scope>NUCLEOTIDE SEQUENCE [LARGE SCALE GENOMIC DNA]</scope>
    <source>
        <strain evidence="2">cv. Tatra</strain>
        <tissue evidence="1">Young leaves</tissue>
    </source>
</reference>
<dbReference type="EMBL" id="ASHM01146707">
    <property type="protein sequence ID" value="PNX62282.1"/>
    <property type="molecule type" value="Genomic_DNA"/>
</dbReference>
<reference evidence="1 2" key="1">
    <citation type="journal article" date="2014" name="Am. J. Bot.">
        <title>Genome assembly and annotation for red clover (Trifolium pratense; Fabaceae).</title>
        <authorList>
            <person name="Istvanek J."/>
            <person name="Jaros M."/>
            <person name="Krenek A."/>
            <person name="Repkova J."/>
        </authorList>
    </citation>
    <scope>NUCLEOTIDE SEQUENCE [LARGE SCALE GENOMIC DNA]</scope>
    <source>
        <strain evidence="2">cv. Tatra</strain>
        <tissue evidence="1">Young leaves</tissue>
    </source>
</reference>
<dbReference type="AlphaFoldDB" id="A0A2K3K7N4"/>
<evidence type="ECO:0000313" key="2">
    <source>
        <dbReference type="Proteomes" id="UP000236291"/>
    </source>
</evidence>
<dbReference type="Proteomes" id="UP000236291">
    <property type="component" value="Unassembled WGS sequence"/>
</dbReference>
<name>A0A2K3K7N4_TRIPR</name>
<feature type="non-terminal residue" evidence="1">
    <location>
        <position position="46"/>
    </location>
</feature>
<accession>A0A2K3K7N4</accession>